<feature type="transmembrane region" description="Helical" evidence="1">
    <location>
        <begin position="166"/>
        <end position="185"/>
    </location>
</feature>
<feature type="transmembrane region" description="Helical" evidence="1">
    <location>
        <begin position="206"/>
        <end position="228"/>
    </location>
</feature>
<protein>
    <submittedName>
        <fullName evidence="3">Cellobiose-specific PTS system IIC component</fullName>
    </submittedName>
</protein>
<dbReference type="RefSeq" id="WP_061992751.1">
    <property type="nucleotide sequence ID" value="NZ_DF967986.1"/>
</dbReference>
<sequence>MATKVFHKLQRLDHAWLSLSPIKNLFLSFKQVLPLVIIDTYWRLFSKLFLAPDAFFTTVLFRYHSKALRTPFLTQGITNILDYLVVTFVVAIWTKKYLGEHLDNDRDTLLPVTVNFGLVLMQAFLTVSNQGQLTLHMGLALLIAYLVNLSYLGLTKITKNHLPDMGFGYLIWAALISIAVTYLHANMPFILSQGTYTTFFSSDFFAHFYSLAIVAVLTPILFVLGISIPLDLTTGATDLAQVNANLNSVYQSVMATLPQPQNIYSVITSSALIGGVGATLALALLLLLSRNKENRRIGLWTLIPTLFDNNQIMAYGLPLFFRPLTLVPMILSSLWGSLAASVAIKVGFIRPVVFSVPNGSPHLLLGFLASQTPWRSLLVSFIVLLGAICIYWPFVKSLLAQEENHG</sequence>
<dbReference type="GO" id="GO:0008982">
    <property type="term" value="F:protein-N(PI)-phosphohistidine-sugar phosphotransferase activity"/>
    <property type="evidence" value="ECO:0007669"/>
    <property type="project" value="InterPro"/>
</dbReference>
<gene>
    <name evidence="3" type="ORF">FFIC_091590</name>
</gene>
<feature type="domain" description="PTS EIIC type-3" evidence="2">
    <location>
        <begin position="2"/>
        <end position="394"/>
    </location>
</feature>
<dbReference type="OrthoDB" id="2151409at2"/>
<dbReference type="PANTHER" id="PTHR33989">
    <property type="match status" value="1"/>
</dbReference>
<evidence type="ECO:0000313" key="4">
    <source>
        <dbReference type="Proteomes" id="UP000253891"/>
    </source>
</evidence>
<dbReference type="PROSITE" id="PS51105">
    <property type="entry name" value="PTS_EIIC_TYPE_3"/>
    <property type="match status" value="1"/>
</dbReference>
<dbReference type="InterPro" id="IPR051088">
    <property type="entry name" value="PTS_Sugar-EIIC/EIIB"/>
</dbReference>
<keyword evidence="4" id="KW-1185">Reference proteome</keyword>
<dbReference type="InterPro" id="IPR004501">
    <property type="entry name" value="PTS_EIIC_3"/>
</dbReference>
<accession>A0A0K8MFL4</accession>
<dbReference type="AlphaFoldDB" id="A0A0K8MFL4"/>
<dbReference type="GO" id="GO:0016020">
    <property type="term" value="C:membrane"/>
    <property type="evidence" value="ECO:0007669"/>
    <property type="project" value="InterPro"/>
</dbReference>
<keyword evidence="1" id="KW-0472">Membrane</keyword>
<proteinExistence type="predicted"/>
<evidence type="ECO:0000313" key="3">
    <source>
        <dbReference type="EMBL" id="GAO99331.1"/>
    </source>
</evidence>
<feature type="transmembrane region" description="Helical" evidence="1">
    <location>
        <begin position="73"/>
        <end position="93"/>
    </location>
</feature>
<evidence type="ECO:0000256" key="1">
    <source>
        <dbReference type="SAM" id="Phobius"/>
    </source>
</evidence>
<keyword evidence="1" id="KW-1133">Transmembrane helix</keyword>
<feature type="transmembrane region" description="Helical" evidence="1">
    <location>
        <begin position="333"/>
        <end position="353"/>
    </location>
</feature>
<feature type="transmembrane region" description="Helical" evidence="1">
    <location>
        <begin position="374"/>
        <end position="394"/>
    </location>
</feature>
<keyword evidence="1" id="KW-0812">Transmembrane</keyword>
<feature type="transmembrane region" description="Helical" evidence="1">
    <location>
        <begin position="134"/>
        <end position="154"/>
    </location>
</feature>
<feature type="transmembrane region" description="Helical" evidence="1">
    <location>
        <begin position="263"/>
        <end position="287"/>
    </location>
</feature>
<reference evidence="3 4" key="1">
    <citation type="journal article" date="2015" name="BMC Genomics">
        <title>Comparative genomics of Fructobacillus spp. and Leuconostoc spp. reveals niche-specific evolution of Fructobacillus spp.</title>
        <authorList>
            <person name="Endo A."/>
            <person name="Tanizawa Y."/>
            <person name="Tanaka N."/>
            <person name="Maeno S."/>
            <person name="Kumar H."/>
            <person name="Shiwa Y."/>
            <person name="Okada S."/>
            <person name="Yoshikawa H."/>
            <person name="Dicks L."/>
            <person name="Nakagawa J."/>
            <person name="Arita M."/>
        </authorList>
    </citation>
    <scope>NUCLEOTIDE SEQUENCE [LARGE SCALE GENOMIC DNA]</scope>
    <source>
        <strain evidence="3 4">JCM 12225</strain>
    </source>
</reference>
<name>A0A0K8MFL4_9LACO</name>
<organism evidence="3 4">
    <name type="scientific">Fructobacillus ficulneus</name>
    <dbReference type="NCBI Taxonomy" id="157463"/>
    <lineage>
        <taxon>Bacteria</taxon>
        <taxon>Bacillati</taxon>
        <taxon>Bacillota</taxon>
        <taxon>Bacilli</taxon>
        <taxon>Lactobacillales</taxon>
        <taxon>Lactobacillaceae</taxon>
        <taxon>Fructobacillus</taxon>
    </lineage>
</organism>
<dbReference type="STRING" id="157463.GCA_001047075_00256"/>
<dbReference type="PANTHER" id="PTHR33989:SF4">
    <property type="entry name" value="PTS SYSTEM N,N'-DIACETYLCHITOBIOSE-SPECIFIC EIIC COMPONENT"/>
    <property type="match status" value="1"/>
</dbReference>
<feature type="transmembrane region" description="Helical" evidence="1">
    <location>
        <begin position="108"/>
        <end position="127"/>
    </location>
</feature>
<dbReference type="GO" id="GO:0009401">
    <property type="term" value="P:phosphoenolpyruvate-dependent sugar phosphotransferase system"/>
    <property type="evidence" value="ECO:0007669"/>
    <property type="project" value="InterPro"/>
</dbReference>
<dbReference type="EMBL" id="DF967986">
    <property type="protein sequence ID" value="GAO99331.1"/>
    <property type="molecule type" value="Genomic_DNA"/>
</dbReference>
<dbReference type="Proteomes" id="UP000253891">
    <property type="component" value="Unassembled WGS sequence"/>
</dbReference>
<evidence type="ECO:0000259" key="2">
    <source>
        <dbReference type="PROSITE" id="PS51105"/>
    </source>
</evidence>